<keyword evidence="4" id="KW-0904">Protein phosphatase</keyword>
<dbReference type="PANTHER" id="PTHR11717">
    <property type="entry name" value="LOW MOLECULAR WEIGHT PROTEIN TYROSINE PHOSPHATASE"/>
    <property type="match status" value="1"/>
</dbReference>
<name>A0A7X2V4Y0_9BACI</name>
<dbReference type="InterPro" id="IPR017867">
    <property type="entry name" value="Tyr_phospatase_low_mol_wt"/>
</dbReference>
<evidence type="ECO:0000256" key="6">
    <source>
        <dbReference type="PIRSR" id="PIRSR617867-1"/>
    </source>
</evidence>
<dbReference type="InterPro" id="IPR036196">
    <property type="entry name" value="Ptyr_pPase_sf"/>
</dbReference>
<evidence type="ECO:0000256" key="3">
    <source>
        <dbReference type="ARBA" id="ARBA00022801"/>
    </source>
</evidence>
<protein>
    <recommendedName>
        <fullName evidence="2">protein-tyrosine-phosphatase</fullName>
        <ecNumber evidence="2">3.1.3.48</ecNumber>
    </recommendedName>
</protein>
<dbReference type="PRINTS" id="PR00719">
    <property type="entry name" value="LMWPTPASE"/>
</dbReference>
<dbReference type="RefSeq" id="WP_155112096.1">
    <property type="nucleotide sequence ID" value="NZ_WMIB01000007.1"/>
</dbReference>
<dbReference type="InterPro" id="IPR050438">
    <property type="entry name" value="LMW_PTPase"/>
</dbReference>
<accession>A0A7X2V4Y0</accession>
<comment type="similarity">
    <text evidence="1">Belongs to the low molecular weight phosphotyrosine protein phosphatase family.</text>
</comment>
<dbReference type="SMART" id="SM00226">
    <property type="entry name" value="LMWPc"/>
    <property type="match status" value="1"/>
</dbReference>
<dbReference type="PANTHER" id="PTHR11717:SF7">
    <property type="entry name" value="LOW MOLECULAR WEIGHT PHOSPHOTYROSINE PROTEIN PHOSPHATASE"/>
    <property type="match status" value="1"/>
</dbReference>
<evidence type="ECO:0000313" key="8">
    <source>
        <dbReference type="EMBL" id="MTH53564.1"/>
    </source>
</evidence>
<evidence type="ECO:0000256" key="4">
    <source>
        <dbReference type="ARBA" id="ARBA00022912"/>
    </source>
</evidence>
<evidence type="ECO:0000259" key="7">
    <source>
        <dbReference type="SMART" id="SM00226"/>
    </source>
</evidence>
<sequence length="156" mass="17540">MIHVLFVCLGNICRSPMAEAVFRGMVKDEGLEGKISADSAGTGDWHIGRVPHEGTRDILTRNKISFEGMAARQVIKEDLSKFDYIICMDAENLGNVRRMAGYDQTGHIGRLLDYVPEADFLDVPDPYYTGNFDEVYDLVAKGCKGLLEEIRHNEHF</sequence>
<feature type="domain" description="Phosphotyrosine protein phosphatase I" evidence="7">
    <location>
        <begin position="2"/>
        <end position="149"/>
    </location>
</feature>
<dbReference type="SUPFAM" id="SSF52788">
    <property type="entry name" value="Phosphotyrosine protein phosphatases I"/>
    <property type="match status" value="1"/>
</dbReference>
<organism evidence="8 9">
    <name type="scientific">Metabacillus mangrovi</name>
    <dbReference type="NCBI Taxonomy" id="1491830"/>
    <lineage>
        <taxon>Bacteria</taxon>
        <taxon>Bacillati</taxon>
        <taxon>Bacillota</taxon>
        <taxon>Bacilli</taxon>
        <taxon>Bacillales</taxon>
        <taxon>Bacillaceae</taxon>
        <taxon>Metabacillus</taxon>
    </lineage>
</organism>
<dbReference type="EC" id="3.1.3.48" evidence="2"/>
<feature type="active site" description="Nucleophile" evidence="6">
    <location>
        <position position="8"/>
    </location>
</feature>
<evidence type="ECO:0000256" key="1">
    <source>
        <dbReference type="ARBA" id="ARBA00011063"/>
    </source>
</evidence>
<evidence type="ECO:0000256" key="5">
    <source>
        <dbReference type="ARBA" id="ARBA00051722"/>
    </source>
</evidence>
<dbReference type="OrthoDB" id="9784339at2"/>
<dbReference type="GO" id="GO:0004725">
    <property type="term" value="F:protein tyrosine phosphatase activity"/>
    <property type="evidence" value="ECO:0007669"/>
    <property type="project" value="UniProtKB-EC"/>
</dbReference>
<proteinExistence type="inferred from homology"/>
<dbReference type="AlphaFoldDB" id="A0A7X2V4Y0"/>
<dbReference type="EMBL" id="WMIB01000007">
    <property type="protein sequence ID" value="MTH53564.1"/>
    <property type="molecule type" value="Genomic_DNA"/>
</dbReference>
<comment type="catalytic activity">
    <reaction evidence="5">
        <text>O-phospho-L-tyrosyl-[protein] + H2O = L-tyrosyl-[protein] + phosphate</text>
        <dbReference type="Rhea" id="RHEA:10684"/>
        <dbReference type="Rhea" id="RHEA-COMP:10136"/>
        <dbReference type="Rhea" id="RHEA-COMP:20101"/>
        <dbReference type="ChEBI" id="CHEBI:15377"/>
        <dbReference type="ChEBI" id="CHEBI:43474"/>
        <dbReference type="ChEBI" id="CHEBI:46858"/>
        <dbReference type="ChEBI" id="CHEBI:61978"/>
        <dbReference type="EC" id="3.1.3.48"/>
    </reaction>
</comment>
<dbReference type="Pfam" id="PF01451">
    <property type="entry name" value="LMWPc"/>
    <property type="match status" value="1"/>
</dbReference>
<dbReference type="Gene3D" id="3.40.50.2300">
    <property type="match status" value="1"/>
</dbReference>
<dbReference type="InterPro" id="IPR023485">
    <property type="entry name" value="Ptyr_pPase"/>
</dbReference>
<dbReference type="FunFam" id="3.40.50.2300:FF:000113">
    <property type="entry name" value="Low molecular weight protein-tyrosine-phosphatase"/>
    <property type="match status" value="1"/>
</dbReference>
<comment type="caution">
    <text evidence="8">The sequence shown here is derived from an EMBL/GenBank/DDBJ whole genome shotgun (WGS) entry which is preliminary data.</text>
</comment>
<keyword evidence="3" id="KW-0378">Hydrolase</keyword>
<dbReference type="CDD" id="cd16343">
    <property type="entry name" value="LMWPTP"/>
    <property type="match status" value="1"/>
</dbReference>
<reference evidence="8 9" key="1">
    <citation type="journal article" date="2017" name="Int. J. Syst. Evol. Microbiol.">
        <title>Bacillus mangrovi sp. nov., isolated from a sediment sample from a mangrove forest.</title>
        <authorList>
            <person name="Gupta V."/>
            <person name="Singh P.K."/>
            <person name="Korpole S."/>
            <person name="Tanuku N.R.S."/>
            <person name="Pinnaka A.K."/>
        </authorList>
    </citation>
    <scope>NUCLEOTIDE SEQUENCE [LARGE SCALE GENOMIC DNA]</scope>
    <source>
        <strain evidence="8 9">KCTC 33872</strain>
    </source>
</reference>
<dbReference type="Proteomes" id="UP000434639">
    <property type="component" value="Unassembled WGS sequence"/>
</dbReference>
<keyword evidence="9" id="KW-1185">Reference proteome</keyword>
<feature type="active site" description="Proton donor" evidence="6">
    <location>
        <position position="125"/>
    </location>
</feature>
<evidence type="ECO:0000313" key="9">
    <source>
        <dbReference type="Proteomes" id="UP000434639"/>
    </source>
</evidence>
<evidence type="ECO:0000256" key="2">
    <source>
        <dbReference type="ARBA" id="ARBA00013064"/>
    </source>
</evidence>
<gene>
    <name evidence="8" type="ORF">GKZ89_09130</name>
</gene>
<feature type="active site" evidence="6">
    <location>
        <position position="14"/>
    </location>
</feature>